<sequence>MSEPITYQQHWDRTDHFDPPSLLLDLSRERPLTRMTYPSGHVGWLVTGHELSREILSNPVFSHNYGIGHFPITKKGKQIPPLPVMPGMFIHMDPPDHTKYRKLLTGEFTTRRMNQWADRVDVLAAEHLKVMREQGTSADLVASFVRPLVLQVICELIGIPYEECEKIAQLPDTSNDESIELDDELAAGRESFFYVRDLVQRKRDEPGDDMLSRLIAAGELTDQEITNMILLVFVAGYSTTEAALTCSTLALLHHTDRLAEFRANPRSANAIEELLRYTTVNQYQIFRTALEDIELGGETIRKDDTVTVSLPAANRDPAKFGCPHALDFDRDTSGQMAFGYGVHMCLGQNLARIVIGAGLRTLVEELPGLELAVPLEEVPLRGRSTVVSMLELPVRW</sequence>
<dbReference type="Gene3D" id="1.10.630.10">
    <property type="entry name" value="Cytochrome P450"/>
    <property type="match status" value="1"/>
</dbReference>
<organism evidence="3 4">
    <name type="scientific">Streptomyces tanashiensis</name>
    <dbReference type="NCBI Taxonomy" id="67367"/>
    <lineage>
        <taxon>Bacteria</taxon>
        <taxon>Bacillati</taxon>
        <taxon>Actinomycetota</taxon>
        <taxon>Actinomycetes</taxon>
        <taxon>Kitasatosporales</taxon>
        <taxon>Streptomycetaceae</taxon>
        <taxon>Streptomyces</taxon>
    </lineage>
</organism>
<evidence type="ECO:0000256" key="2">
    <source>
        <dbReference type="RuleBase" id="RU000461"/>
    </source>
</evidence>
<keyword evidence="2" id="KW-0503">Monooxygenase</keyword>
<dbReference type="PROSITE" id="PS00086">
    <property type="entry name" value="CYTOCHROME_P450"/>
    <property type="match status" value="1"/>
</dbReference>
<dbReference type="SUPFAM" id="SSF48264">
    <property type="entry name" value="Cytochrome P450"/>
    <property type="match status" value="1"/>
</dbReference>
<evidence type="ECO:0000313" key="4">
    <source>
        <dbReference type="Proteomes" id="UP001164506"/>
    </source>
</evidence>
<keyword evidence="2" id="KW-0408">Iron</keyword>
<accession>A0ABY6QVA6</accession>
<reference evidence="3" key="1">
    <citation type="submission" date="2021-09" db="EMBL/GenBank/DDBJ databases">
        <title>Complete genome sequence and metabolic characterization of Streptomyces tanashiensis DSM 731 the producer of antibacterial Kalafungin and diverse secondary metabolites.</title>
        <authorList>
            <person name="Abbasi M.N."/>
            <person name="Anwar M.N."/>
            <person name="Alam K."/>
            <person name="Shoaib M."/>
            <person name="Lin Z."/>
            <person name="Hayat M."/>
            <person name="Ali M.I."/>
            <person name="Malik H.M.T."/>
            <person name="Ahmed I."/>
            <person name="Li A."/>
            <person name="Hailong Wang H."/>
            <person name="Zhang Y."/>
        </authorList>
    </citation>
    <scope>NUCLEOTIDE SEQUENCE</scope>
    <source>
        <strain evidence="3">Kala</strain>
    </source>
</reference>
<dbReference type="PRINTS" id="PR00359">
    <property type="entry name" value="BP450"/>
</dbReference>
<dbReference type="InterPro" id="IPR017972">
    <property type="entry name" value="Cyt_P450_CS"/>
</dbReference>
<protein>
    <submittedName>
        <fullName evidence="3">Cytochrome P450</fullName>
    </submittedName>
</protein>
<dbReference type="EMBL" id="CP084204">
    <property type="protein sequence ID" value="UZX21136.1"/>
    <property type="molecule type" value="Genomic_DNA"/>
</dbReference>
<comment type="similarity">
    <text evidence="1 2">Belongs to the cytochrome P450 family.</text>
</comment>
<dbReference type="PRINTS" id="PR00385">
    <property type="entry name" value="P450"/>
</dbReference>
<dbReference type="PANTHER" id="PTHR46696">
    <property type="entry name" value="P450, PUTATIVE (EUROFUNG)-RELATED"/>
    <property type="match status" value="1"/>
</dbReference>
<dbReference type="Pfam" id="PF00067">
    <property type="entry name" value="p450"/>
    <property type="match status" value="1"/>
</dbReference>
<gene>
    <name evidence="3" type="ORF">LDH80_10575</name>
</gene>
<dbReference type="RefSeq" id="WP_267258584.1">
    <property type="nucleotide sequence ID" value="NZ_CP084204.1"/>
</dbReference>
<keyword evidence="2" id="KW-0479">Metal-binding</keyword>
<keyword evidence="2" id="KW-0349">Heme</keyword>
<dbReference type="InterPro" id="IPR036396">
    <property type="entry name" value="Cyt_P450_sf"/>
</dbReference>
<dbReference type="InterPro" id="IPR002397">
    <property type="entry name" value="Cyt_P450_B"/>
</dbReference>
<dbReference type="PANTHER" id="PTHR46696:SF1">
    <property type="entry name" value="CYTOCHROME P450 YJIB-RELATED"/>
    <property type="match status" value="1"/>
</dbReference>
<name>A0ABY6QVA6_9ACTN</name>
<evidence type="ECO:0000256" key="1">
    <source>
        <dbReference type="ARBA" id="ARBA00010617"/>
    </source>
</evidence>
<dbReference type="CDD" id="cd11030">
    <property type="entry name" value="CYP105-like"/>
    <property type="match status" value="1"/>
</dbReference>
<evidence type="ECO:0000313" key="3">
    <source>
        <dbReference type="EMBL" id="UZX21136.1"/>
    </source>
</evidence>
<dbReference type="Proteomes" id="UP001164506">
    <property type="component" value="Chromosome"/>
</dbReference>
<proteinExistence type="inferred from homology"/>
<keyword evidence="2" id="KW-0560">Oxidoreductase</keyword>
<dbReference type="InterPro" id="IPR001128">
    <property type="entry name" value="Cyt_P450"/>
</dbReference>
<keyword evidence="4" id="KW-1185">Reference proteome</keyword>
<dbReference type="GeneID" id="95599888"/>